<accession>A0ABS3QA28</accession>
<protein>
    <recommendedName>
        <fullName evidence="3">AraC family transcriptional regulator</fullName>
    </recommendedName>
</protein>
<keyword evidence="2" id="KW-1185">Reference proteome</keyword>
<evidence type="ECO:0000313" key="1">
    <source>
        <dbReference type="EMBL" id="MBO2008105.1"/>
    </source>
</evidence>
<dbReference type="EMBL" id="JAGETZ010000001">
    <property type="protein sequence ID" value="MBO2008105.1"/>
    <property type="molecule type" value="Genomic_DNA"/>
</dbReference>
<name>A0ABS3QA28_9BACT</name>
<organism evidence="1 2">
    <name type="scientific">Hymenobacter negativus</name>
    <dbReference type="NCBI Taxonomy" id="2795026"/>
    <lineage>
        <taxon>Bacteria</taxon>
        <taxon>Pseudomonadati</taxon>
        <taxon>Bacteroidota</taxon>
        <taxon>Cytophagia</taxon>
        <taxon>Cytophagales</taxon>
        <taxon>Hymenobacteraceae</taxon>
        <taxon>Hymenobacter</taxon>
    </lineage>
</organism>
<evidence type="ECO:0000313" key="2">
    <source>
        <dbReference type="Proteomes" id="UP000664369"/>
    </source>
</evidence>
<dbReference type="Proteomes" id="UP000664369">
    <property type="component" value="Unassembled WGS sequence"/>
</dbReference>
<gene>
    <name evidence="1" type="ORF">J4E00_03525</name>
</gene>
<sequence length="200" mass="22792">MDTLLFDQDTCLLHSVALRLPDSVQLVNHHFHAADYLIDRGTLQLNSEAKFFRVETCSTSAYHIDDDTLFLMATGNANTFRYDFALTVFDDFSILFRKQRYAGWMLQQASSHLVSEGSSRQRRYGTSASKQTALRRYLGYFNEETAGRMEEEDPAIKEELTAFLAELDLKHDPQLSGISEGIANLLHVYFGIEAVRSSYL</sequence>
<comment type="caution">
    <text evidence="1">The sequence shown here is derived from an EMBL/GenBank/DDBJ whole genome shotgun (WGS) entry which is preliminary data.</text>
</comment>
<reference evidence="1 2" key="1">
    <citation type="submission" date="2021-03" db="EMBL/GenBank/DDBJ databases">
        <authorList>
            <person name="Kim M.K."/>
        </authorList>
    </citation>
    <scope>NUCLEOTIDE SEQUENCE [LARGE SCALE GENOMIC DNA]</scope>
    <source>
        <strain evidence="1 2">BT442</strain>
    </source>
</reference>
<evidence type="ECO:0008006" key="3">
    <source>
        <dbReference type="Google" id="ProtNLM"/>
    </source>
</evidence>
<proteinExistence type="predicted"/>
<dbReference type="RefSeq" id="WP_208173623.1">
    <property type="nucleotide sequence ID" value="NZ_JAGETZ010000001.1"/>
</dbReference>